<organism evidence="2">
    <name type="scientific">marine sediment metagenome</name>
    <dbReference type="NCBI Taxonomy" id="412755"/>
    <lineage>
        <taxon>unclassified sequences</taxon>
        <taxon>metagenomes</taxon>
        <taxon>ecological metagenomes</taxon>
    </lineage>
</organism>
<gene>
    <name evidence="2" type="ORF">S01H1_33187</name>
</gene>
<feature type="domain" description="Tetrapyrrole biosynthesis glutamyl-tRNA reductase dimerisation" evidence="1">
    <location>
        <begin position="2"/>
        <end position="82"/>
    </location>
</feature>
<dbReference type="GO" id="GO:0050661">
    <property type="term" value="F:NADP binding"/>
    <property type="evidence" value="ECO:0007669"/>
    <property type="project" value="InterPro"/>
</dbReference>
<dbReference type="GO" id="GO:0033014">
    <property type="term" value="P:tetrapyrrole biosynthetic process"/>
    <property type="evidence" value="ECO:0007669"/>
    <property type="project" value="InterPro"/>
</dbReference>
<accession>X0VD02</accession>
<name>X0VD02_9ZZZZ</name>
<dbReference type="EMBL" id="BARS01020598">
    <property type="protein sequence ID" value="GAG09137.1"/>
    <property type="molecule type" value="Genomic_DNA"/>
</dbReference>
<dbReference type="SUPFAM" id="SSF69075">
    <property type="entry name" value="Glutamyl tRNA-reductase dimerization domain"/>
    <property type="match status" value="1"/>
</dbReference>
<evidence type="ECO:0000259" key="1">
    <source>
        <dbReference type="Pfam" id="PF00745"/>
    </source>
</evidence>
<proteinExistence type="predicted"/>
<dbReference type="GO" id="GO:0008883">
    <property type="term" value="F:glutamyl-tRNA reductase activity"/>
    <property type="evidence" value="ECO:0007669"/>
    <property type="project" value="InterPro"/>
</dbReference>
<sequence length="89" mass="9913">MHSLNLVPAISQLTQKGLKLAHSEAKRYAKDFGEGNSEKLKLFAESLVKKILHGPISFIKDGADEELSTEQLQAVDLINKMFLSQDEDD</sequence>
<dbReference type="Pfam" id="PF00745">
    <property type="entry name" value="GlutR_dimer"/>
    <property type="match status" value="1"/>
</dbReference>
<dbReference type="AlphaFoldDB" id="X0VD02"/>
<reference evidence="2" key="1">
    <citation type="journal article" date="2014" name="Front. Microbiol.">
        <title>High frequency of phylogenetically diverse reductive dehalogenase-homologous genes in deep subseafloor sedimentary metagenomes.</title>
        <authorList>
            <person name="Kawai M."/>
            <person name="Futagami T."/>
            <person name="Toyoda A."/>
            <person name="Takaki Y."/>
            <person name="Nishi S."/>
            <person name="Hori S."/>
            <person name="Arai W."/>
            <person name="Tsubouchi T."/>
            <person name="Morono Y."/>
            <person name="Uchiyama I."/>
            <person name="Ito T."/>
            <person name="Fujiyama A."/>
            <person name="Inagaki F."/>
            <person name="Takami H."/>
        </authorList>
    </citation>
    <scope>NUCLEOTIDE SEQUENCE</scope>
    <source>
        <strain evidence="2">Expedition CK06-06</strain>
    </source>
</reference>
<dbReference type="InterPro" id="IPR015896">
    <property type="entry name" value="4pyrrol_synth_GluRdtase_dimer"/>
</dbReference>
<evidence type="ECO:0000313" key="2">
    <source>
        <dbReference type="EMBL" id="GAG09137.1"/>
    </source>
</evidence>
<comment type="caution">
    <text evidence="2">The sequence shown here is derived from an EMBL/GenBank/DDBJ whole genome shotgun (WGS) entry which is preliminary data.</text>
</comment>
<dbReference type="InterPro" id="IPR036453">
    <property type="entry name" value="GluRdtase_dimer_dom_sf"/>
</dbReference>
<protein>
    <recommendedName>
        <fullName evidence="1">Tetrapyrrole biosynthesis glutamyl-tRNA reductase dimerisation domain-containing protein</fullName>
    </recommendedName>
</protein>